<evidence type="ECO:0000256" key="3">
    <source>
        <dbReference type="ARBA" id="ARBA00023125"/>
    </source>
</evidence>
<dbReference type="Gene3D" id="1.10.10.10">
    <property type="entry name" value="Winged helix-like DNA-binding domain superfamily/Winged helix DNA-binding domain"/>
    <property type="match status" value="1"/>
</dbReference>
<protein>
    <submittedName>
        <fullName evidence="5">CopY/TcrY family copper transport repressor</fullName>
    </submittedName>
</protein>
<dbReference type="InterPro" id="IPR014071">
    <property type="entry name" value="Cu_transp_CopY/TcrY"/>
</dbReference>
<dbReference type="GO" id="GO:0045892">
    <property type="term" value="P:negative regulation of DNA-templated transcription"/>
    <property type="evidence" value="ECO:0007669"/>
    <property type="project" value="InterPro"/>
</dbReference>
<comment type="similarity">
    <text evidence="1">Belongs to the BlaI transcriptional regulatory family.</text>
</comment>
<sequence>MNETTISEAEWEIMRVVWANSPVTSQTIINVLTPKMDWKPSTIKTLINRLLNKGYIKAEKEGRAFLYEATVSEKEMLMTAFKALLGQTCARRSGELLQELITDTVLSQKDLVGLEQVIQDKQLTAPLEVPCDCLPGQCQCHLFYGKGEK</sequence>
<evidence type="ECO:0000256" key="2">
    <source>
        <dbReference type="ARBA" id="ARBA00023015"/>
    </source>
</evidence>
<dbReference type="EMBL" id="CP116507">
    <property type="protein sequence ID" value="WCG22067.1"/>
    <property type="molecule type" value="Genomic_DNA"/>
</dbReference>
<keyword evidence="3" id="KW-0238">DNA-binding</keyword>
<evidence type="ECO:0000256" key="4">
    <source>
        <dbReference type="ARBA" id="ARBA00023163"/>
    </source>
</evidence>
<evidence type="ECO:0000313" key="5">
    <source>
        <dbReference type="EMBL" id="WCG22067.1"/>
    </source>
</evidence>
<dbReference type="Pfam" id="PF03965">
    <property type="entry name" value="Penicillinase_R"/>
    <property type="match status" value="1"/>
</dbReference>
<keyword evidence="2" id="KW-0805">Transcription regulation</keyword>
<dbReference type="SUPFAM" id="SSF46785">
    <property type="entry name" value="Winged helix' DNA-binding domain"/>
    <property type="match status" value="1"/>
</dbReference>
<evidence type="ECO:0000313" key="6">
    <source>
        <dbReference type="Proteomes" id="UP001179600"/>
    </source>
</evidence>
<proteinExistence type="inferred from homology"/>
<keyword evidence="4" id="KW-0804">Transcription</keyword>
<dbReference type="InterPro" id="IPR036388">
    <property type="entry name" value="WH-like_DNA-bd_sf"/>
</dbReference>
<organism evidence="5 6">
    <name type="scientific">Vagococcus lutrae</name>
    <dbReference type="NCBI Taxonomy" id="81947"/>
    <lineage>
        <taxon>Bacteria</taxon>
        <taxon>Bacillati</taxon>
        <taxon>Bacillota</taxon>
        <taxon>Bacilli</taxon>
        <taxon>Lactobacillales</taxon>
        <taxon>Enterococcaceae</taxon>
        <taxon>Vagococcus</taxon>
    </lineage>
</organism>
<dbReference type="GO" id="GO:0003677">
    <property type="term" value="F:DNA binding"/>
    <property type="evidence" value="ECO:0007669"/>
    <property type="project" value="UniProtKB-KW"/>
</dbReference>
<dbReference type="AlphaFoldDB" id="A0AAE9XDC0"/>
<dbReference type="PIRSF" id="PIRSF019455">
    <property type="entry name" value="CopR_AtkY"/>
    <property type="match status" value="1"/>
</dbReference>
<dbReference type="Proteomes" id="UP001179600">
    <property type="component" value="Chromosome"/>
</dbReference>
<name>A0AAE9XDC0_9ENTE</name>
<dbReference type="InterPro" id="IPR036390">
    <property type="entry name" value="WH_DNA-bd_sf"/>
</dbReference>
<gene>
    <name evidence="5" type="ORF">PML95_06585</name>
</gene>
<dbReference type="NCBIfam" id="TIGR02698">
    <property type="entry name" value="CopY_TcrY"/>
    <property type="match status" value="1"/>
</dbReference>
<dbReference type="RefSeq" id="WP_272163086.1">
    <property type="nucleotide sequence ID" value="NZ_CP116507.1"/>
</dbReference>
<accession>A0AAE9XDC0</accession>
<reference evidence="5" key="1">
    <citation type="submission" date="2023-01" db="EMBL/GenBank/DDBJ databases">
        <title>Oxazolidinone resistance genes in florfenicol resistant enterococci from beef cattle and veal calves at slaughter.</title>
        <authorList>
            <person name="Biggel M."/>
        </authorList>
    </citation>
    <scope>NUCLEOTIDE SEQUENCE</scope>
    <source>
        <strain evidence="5">K204-1</strain>
    </source>
</reference>
<dbReference type="InterPro" id="IPR005650">
    <property type="entry name" value="BlaI_family"/>
</dbReference>
<evidence type="ECO:0000256" key="1">
    <source>
        <dbReference type="ARBA" id="ARBA00011046"/>
    </source>
</evidence>